<keyword evidence="2" id="KW-0249">Electron transport</keyword>
<keyword evidence="3" id="KW-1015">Disulfide bond</keyword>
<keyword evidence="4" id="KW-0676">Redox-active center</keyword>
<keyword evidence="1" id="KW-0813">Transport</keyword>
<dbReference type="PANTHER" id="PTHR45663:SF11">
    <property type="entry name" value="GEO12009P1"/>
    <property type="match status" value="1"/>
</dbReference>
<dbReference type="InterPro" id="IPR013766">
    <property type="entry name" value="Thioredoxin_domain"/>
</dbReference>
<dbReference type="InterPro" id="IPR017937">
    <property type="entry name" value="Thioredoxin_CS"/>
</dbReference>
<dbReference type="PRINTS" id="PR00421">
    <property type="entry name" value="THIOREDOXIN"/>
</dbReference>
<dbReference type="InterPro" id="IPR036249">
    <property type="entry name" value="Thioredoxin-like_sf"/>
</dbReference>
<evidence type="ECO:0000259" key="5">
    <source>
        <dbReference type="PROSITE" id="PS51352"/>
    </source>
</evidence>
<dbReference type="PANTHER" id="PTHR45663">
    <property type="entry name" value="GEO12009P1"/>
    <property type="match status" value="1"/>
</dbReference>
<dbReference type="Pfam" id="PF00085">
    <property type="entry name" value="Thioredoxin"/>
    <property type="match status" value="1"/>
</dbReference>
<dbReference type="SUPFAM" id="SSF52833">
    <property type="entry name" value="Thioredoxin-like"/>
    <property type="match status" value="1"/>
</dbReference>
<reference evidence="6 7" key="1">
    <citation type="submission" date="2019-09" db="EMBL/GenBank/DDBJ databases">
        <title>Whole-genome sequence of the purple sulfur bacterium Thiohalocapsa marina DSM 19078.</title>
        <authorList>
            <person name="Kyndt J.A."/>
            <person name="Meyer T.E."/>
        </authorList>
    </citation>
    <scope>NUCLEOTIDE SEQUENCE [LARGE SCALE GENOMIC DNA]</scope>
    <source>
        <strain evidence="6 7">DSM 19078</strain>
    </source>
</reference>
<feature type="domain" description="Thioredoxin" evidence="5">
    <location>
        <begin position="5"/>
        <end position="121"/>
    </location>
</feature>
<dbReference type="CDD" id="cd02947">
    <property type="entry name" value="TRX_family"/>
    <property type="match status" value="1"/>
</dbReference>
<comment type="caution">
    <text evidence="6">The sequence shown here is derived from an EMBL/GenBank/DDBJ whole genome shotgun (WGS) entry which is preliminary data.</text>
</comment>
<dbReference type="PROSITE" id="PS51352">
    <property type="entry name" value="THIOREDOXIN_2"/>
    <property type="match status" value="1"/>
</dbReference>
<organism evidence="6 7">
    <name type="scientific">Thiohalocapsa marina</name>
    <dbReference type="NCBI Taxonomy" id="424902"/>
    <lineage>
        <taxon>Bacteria</taxon>
        <taxon>Pseudomonadati</taxon>
        <taxon>Pseudomonadota</taxon>
        <taxon>Gammaproteobacteria</taxon>
        <taxon>Chromatiales</taxon>
        <taxon>Chromatiaceae</taxon>
        <taxon>Thiohalocapsa</taxon>
    </lineage>
</organism>
<dbReference type="AlphaFoldDB" id="A0A5M8FG71"/>
<dbReference type="Gene3D" id="3.40.30.10">
    <property type="entry name" value="Glutaredoxin"/>
    <property type="match status" value="1"/>
</dbReference>
<keyword evidence="7" id="KW-1185">Reference proteome</keyword>
<dbReference type="GO" id="GO:0005737">
    <property type="term" value="C:cytoplasm"/>
    <property type="evidence" value="ECO:0007669"/>
    <property type="project" value="TreeGrafter"/>
</dbReference>
<dbReference type="EMBL" id="VWXX01000039">
    <property type="protein sequence ID" value="KAA6182920.1"/>
    <property type="molecule type" value="Genomic_DNA"/>
</dbReference>
<dbReference type="OrthoDB" id="9790390at2"/>
<sequence>MSFDSHQRDSLHSFSVDQAQFQQAVLDASHQRPILVDFWADWCAPCHQLAPHLHRVIDELDGRIGLAKVEVDEGENMKLAGHYRLRGFPTVILFQAGEERGRFSGSRSSPQVRHWLEEHLDREQLDQQQLDWPFTTPTDPQS</sequence>
<proteinExistence type="predicted"/>
<evidence type="ECO:0000256" key="4">
    <source>
        <dbReference type="ARBA" id="ARBA00023284"/>
    </source>
</evidence>
<dbReference type="GO" id="GO:0015035">
    <property type="term" value="F:protein-disulfide reductase activity"/>
    <property type="evidence" value="ECO:0007669"/>
    <property type="project" value="TreeGrafter"/>
</dbReference>
<protein>
    <submittedName>
        <fullName evidence="6">Thioredoxin family protein</fullName>
    </submittedName>
</protein>
<name>A0A5M8FG71_9GAMM</name>
<evidence type="ECO:0000256" key="2">
    <source>
        <dbReference type="ARBA" id="ARBA00022982"/>
    </source>
</evidence>
<accession>A0A5M8FG71</accession>
<dbReference type="Proteomes" id="UP000322981">
    <property type="component" value="Unassembled WGS sequence"/>
</dbReference>
<evidence type="ECO:0000256" key="3">
    <source>
        <dbReference type="ARBA" id="ARBA00023157"/>
    </source>
</evidence>
<dbReference type="PROSITE" id="PS00194">
    <property type="entry name" value="THIOREDOXIN_1"/>
    <property type="match status" value="1"/>
</dbReference>
<evidence type="ECO:0000313" key="7">
    <source>
        <dbReference type="Proteomes" id="UP000322981"/>
    </source>
</evidence>
<evidence type="ECO:0000256" key="1">
    <source>
        <dbReference type="ARBA" id="ARBA00022448"/>
    </source>
</evidence>
<dbReference type="RefSeq" id="WP_150094611.1">
    <property type="nucleotide sequence ID" value="NZ_JBFUOH010000080.1"/>
</dbReference>
<evidence type="ECO:0000313" key="6">
    <source>
        <dbReference type="EMBL" id="KAA6182920.1"/>
    </source>
</evidence>
<gene>
    <name evidence="6" type="ORF">F2Q65_17060</name>
</gene>